<evidence type="ECO:0000313" key="1">
    <source>
        <dbReference type="EMBL" id="UVI34704.1"/>
    </source>
</evidence>
<dbReference type="Proteomes" id="UP001064879">
    <property type="component" value="Chromosome"/>
</dbReference>
<accession>A0ABY5SNQ6</accession>
<dbReference type="EMBL" id="CP093443">
    <property type="protein sequence ID" value="UVI34704.1"/>
    <property type="molecule type" value="Genomic_DNA"/>
</dbReference>
<dbReference type="RefSeq" id="WP_265417384.1">
    <property type="nucleotide sequence ID" value="NZ_CP093443.1"/>
</dbReference>
<keyword evidence="2" id="KW-1185">Reference proteome</keyword>
<proteinExistence type="predicted"/>
<evidence type="ECO:0000313" key="2">
    <source>
        <dbReference type="Proteomes" id="UP001064879"/>
    </source>
</evidence>
<gene>
    <name evidence="1" type="ORF">L1F31_11225</name>
</gene>
<protein>
    <submittedName>
        <fullName evidence="1">Uncharacterized protein</fullName>
    </submittedName>
</protein>
<sequence length="320" mass="33389">MIGAPLEGSKTGCGSVLRWPVLTMLVEGVEVVTKTTTRLACMPAVSAKAVVIGRLLVIAGIAAITHRGVAASVHDRFAIAGAASVARRGRSAIVDIGFLAANVADRAFAGAIGQRCATAIIADRSFSRTVRQRCPTAIIADRCIAVELIALRTTLIAKRLALIVQATVVGRWDLPIGTVVLVAMDALCVWLRTVVDWAAISCVDLLAAIDLITGVDLVAVMSFGTSSGCGCTEVPVRTTSIAVSIRSVRIKLVGALQPTIVFESFLAHAFFALRSLRVELFGLGGLTIGIRGASVSFSFRALCLGPLLLDFGLPGANIVL</sequence>
<reference evidence="1" key="1">
    <citation type="submission" date="2022-03" db="EMBL/GenBank/DDBJ databases">
        <title>Brevibacterium spongiae sp. nov., isolated from marine sponge.</title>
        <authorList>
            <person name="Li Z."/>
            <person name="Zhang M."/>
        </authorList>
    </citation>
    <scope>NUCLEOTIDE SEQUENCE</scope>
    <source>
        <strain evidence="1">WHS-Z9</strain>
    </source>
</reference>
<name>A0ABY5SNQ6_9MICO</name>
<organism evidence="1 2">
    <name type="scientific">Brevibacterium spongiae</name>
    <dbReference type="NCBI Taxonomy" id="2909672"/>
    <lineage>
        <taxon>Bacteria</taxon>
        <taxon>Bacillati</taxon>
        <taxon>Actinomycetota</taxon>
        <taxon>Actinomycetes</taxon>
        <taxon>Micrococcales</taxon>
        <taxon>Brevibacteriaceae</taxon>
        <taxon>Brevibacterium</taxon>
    </lineage>
</organism>